<keyword evidence="3" id="KW-1185">Reference proteome</keyword>
<name>A0ABP8G3Z0_9BACT</name>
<organism evidence="2 3">
    <name type="scientific">Flaviaesturariibacter amylovorans</name>
    <dbReference type="NCBI Taxonomy" id="1084520"/>
    <lineage>
        <taxon>Bacteria</taxon>
        <taxon>Pseudomonadati</taxon>
        <taxon>Bacteroidota</taxon>
        <taxon>Chitinophagia</taxon>
        <taxon>Chitinophagales</taxon>
        <taxon>Chitinophagaceae</taxon>
        <taxon>Flaviaestuariibacter</taxon>
    </lineage>
</organism>
<dbReference type="Proteomes" id="UP001501725">
    <property type="component" value="Unassembled WGS sequence"/>
</dbReference>
<dbReference type="EMBL" id="BAABGY010000001">
    <property type="protein sequence ID" value="GAA4316855.1"/>
    <property type="molecule type" value="Genomic_DNA"/>
</dbReference>
<keyword evidence="1" id="KW-0732">Signal</keyword>
<evidence type="ECO:0000313" key="2">
    <source>
        <dbReference type="EMBL" id="GAA4316855.1"/>
    </source>
</evidence>
<evidence type="ECO:0000313" key="3">
    <source>
        <dbReference type="Proteomes" id="UP001501725"/>
    </source>
</evidence>
<comment type="caution">
    <text evidence="2">The sequence shown here is derived from an EMBL/GenBank/DDBJ whole genome shotgun (WGS) entry which is preliminary data.</text>
</comment>
<reference evidence="3" key="1">
    <citation type="journal article" date="2019" name="Int. J. Syst. Evol. Microbiol.">
        <title>The Global Catalogue of Microorganisms (GCM) 10K type strain sequencing project: providing services to taxonomists for standard genome sequencing and annotation.</title>
        <authorList>
            <consortium name="The Broad Institute Genomics Platform"/>
            <consortium name="The Broad Institute Genome Sequencing Center for Infectious Disease"/>
            <person name="Wu L."/>
            <person name="Ma J."/>
        </authorList>
    </citation>
    <scope>NUCLEOTIDE SEQUENCE [LARGE SCALE GENOMIC DNA]</scope>
    <source>
        <strain evidence="3">JCM 17919</strain>
    </source>
</reference>
<proteinExistence type="predicted"/>
<gene>
    <name evidence="2" type="ORF">GCM10023184_00260</name>
</gene>
<accession>A0ABP8G3Z0</accession>
<sequence length="113" mass="12486">MKRSLLFLIVSFSVGIVSAQEGQTSNVKFSIKNSSILPKKVTIISYAPGESQNGTEQITMWPKSVKALYFKAGTRVYLASSKQVGLVMSGKRIDQDKPFLVVSKESESKTFVY</sequence>
<protein>
    <submittedName>
        <fullName evidence="2">Uncharacterized protein</fullName>
    </submittedName>
</protein>
<evidence type="ECO:0000256" key="1">
    <source>
        <dbReference type="SAM" id="SignalP"/>
    </source>
</evidence>
<feature type="signal peptide" evidence="1">
    <location>
        <begin position="1"/>
        <end position="19"/>
    </location>
</feature>
<dbReference type="RefSeq" id="WP_345252543.1">
    <property type="nucleotide sequence ID" value="NZ_BAABGY010000001.1"/>
</dbReference>
<feature type="chain" id="PRO_5045943148" evidence="1">
    <location>
        <begin position="20"/>
        <end position="113"/>
    </location>
</feature>